<dbReference type="PANTHER" id="PTHR30160:SF23">
    <property type="match status" value="1"/>
</dbReference>
<dbReference type="eggNOG" id="COG1648">
    <property type="taxonomic scope" value="Bacteria"/>
</dbReference>
<dbReference type="AlphaFoldDB" id="I0GTH8"/>
<evidence type="ECO:0000313" key="2">
    <source>
        <dbReference type="Proteomes" id="UP000007887"/>
    </source>
</evidence>
<dbReference type="SUPFAM" id="SSF53756">
    <property type="entry name" value="UDP-Glycosyltransferase/glycogen phosphorylase"/>
    <property type="match status" value="1"/>
</dbReference>
<dbReference type="EMBL" id="AP012292">
    <property type="protein sequence ID" value="BAL84065.1"/>
    <property type="molecule type" value="Genomic_DNA"/>
</dbReference>
<accession>I0GTH8</accession>
<gene>
    <name evidence="1" type="ordered locus">SELR_23570</name>
</gene>
<dbReference type="OrthoDB" id="2068453at2"/>
<dbReference type="GO" id="GO:0009244">
    <property type="term" value="P:lipopolysaccharide core region biosynthetic process"/>
    <property type="evidence" value="ECO:0007669"/>
    <property type="project" value="TreeGrafter"/>
</dbReference>
<name>I0GTH8_SELRL</name>
<dbReference type="InterPro" id="IPR051199">
    <property type="entry name" value="LPS_LOS_Heptosyltrfase"/>
</dbReference>
<dbReference type="SUPFAM" id="SSF51735">
    <property type="entry name" value="NAD(P)-binding Rossmann-fold domains"/>
    <property type="match status" value="1"/>
</dbReference>
<dbReference type="eggNOG" id="COG0859">
    <property type="taxonomic scope" value="Bacteria"/>
</dbReference>
<proteinExistence type="predicted"/>
<dbReference type="PANTHER" id="PTHR30160">
    <property type="entry name" value="TETRAACYLDISACCHARIDE 4'-KINASE-RELATED"/>
    <property type="match status" value="1"/>
</dbReference>
<dbReference type="HOGENOM" id="CLU_570947_0_0_9"/>
<dbReference type="Gene3D" id="3.40.50.720">
    <property type="entry name" value="NAD(P)-binding Rossmann-like Domain"/>
    <property type="match status" value="1"/>
</dbReference>
<dbReference type="GO" id="GO:0005829">
    <property type="term" value="C:cytosol"/>
    <property type="evidence" value="ECO:0007669"/>
    <property type="project" value="TreeGrafter"/>
</dbReference>
<dbReference type="InterPro" id="IPR036291">
    <property type="entry name" value="NAD(P)-bd_dom_sf"/>
</dbReference>
<evidence type="ECO:0000313" key="1">
    <source>
        <dbReference type="EMBL" id="BAL84065.1"/>
    </source>
</evidence>
<dbReference type="KEGG" id="sri:SELR_23570"/>
<dbReference type="Gene3D" id="3.40.50.2000">
    <property type="entry name" value="Glycogen Phosphorylase B"/>
    <property type="match status" value="1"/>
</dbReference>
<evidence type="ECO:0008006" key="3">
    <source>
        <dbReference type="Google" id="ProtNLM"/>
    </source>
</evidence>
<dbReference type="RefSeq" id="WP_014425487.1">
    <property type="nucleotide sequence ID" value="NC_017068.1"/>
</dbReference>
<organism evidence="1 2">
    <name type="scientific">Selenomonas ruminantium subsp. lactilytica (strain NBRC 103574 / TAM6421)</name>
    <dbReference type="NCBI Taxonomy" id="927704"/>
    <lineage>
        <taxon>Bacteria</taxon>
        <taxon>Bacillati</taxon>
        <taxon>Bacillota</taxon>
        <taxon>Negativicutes</taxon>
        <taxon>Selenomonadales</taxon>
        <taxon>Selenomonadaceae</taxon>
        <taxon>Selenomonas</taxon>
    </lineage>
</organism>
<sequence>METYIFPFWKVDKGSKVIIYGAGRVGQIFWQELITTGYCEVVAIADREWEKYELLSENIKVIDPETIAAYSYDYIVIAINNELVCQKVVAYLKAELGVSGKKIIYDSILLAPNKIVPMISRKMGYYSDKFAYEIDNNGVRIAVFVGNGLGDIIIAKKYIMEILRLSPPHTLLDMFGKAEFIEAVCSDLPQLHNVFPWNFYASQCQKYDLAVYVTYLLSLDKISENKIELVAPRLLYMVRNLSKQLNLYGLAGSQERTLNSVHFARCRYFNRNAYTAYTEAGGLEIKDTRVPIPMSESECTNFNNLGLMYRNYITFHYGWGEISSKNKKHAKVWLSTYFTKLAEMIHGEYPELCIVQIGGDNELHLDGIDKEIIGKNLELVKYILKNALLHVDCEGGLVHLATQLGTKCAVLFGPTPQWYFGYEENINISANICPPCCYLEDNFASCIRRLDEPECMKALHPDMVMEKIRKYLDTKIHS</sequence>
<dbReference type="PATRIC" id="fig|927704.6.peg.2440"/>
<protein>
    <recommendedName>
        <fullName evidence="3">ADP-heptose:LPS heptosyltransferase</fullName>
    </recommendedName>
</protein>
<dbReference type="Proteomes" id="UP000007887">
    <property type="component" value="Chromosome"/>
</dbReference>
<reference evidence="1 2" key="1">
    <citation type="submission" date="2011-10" db="EMBL/GenBank/DDBJ databases">
        <title>Whole genome sequence of Selenomonas ruminantium subsp. lactilytica TAM6421.</title>
        <authorList>
            <person name="Oguchi A."/>
            <person name="Ankai A."/>
            <person name="Kaneko J."/>
            <person name="Yamada-Narita S."/>
            <person name="Fukui S."/>
            <person name="Takahashi M."/>
            <person name="Onodera T."/>
            <person name="Kojima S."/>
            <person name="Fushimi T."/>
            <person name="Abe N."/>
            <person name="Kamio Y."/>
            <person name="Yamazaki S."/>
            <person name="Fujita N."/>
        </authorList>
    </citation>
    <scope>NUCLEOTIDE SEQUENCE [LARGE SCALE GENOMIC DNA]</scope>
    <source>
        <strain evidence="2">NBRC 103574 / TAM6421</strain>
    </source>
</reference>
<dbReference type="GO" id="GO:0008713">
    <property type="term" value="F:ADP-heptose-lipopolysaccharide heptosyltransferase activity"/>
    <property type="evidence" value="ECO:0007669"/>
    <property type="project" value="TreeGrafter"/>
</dbReference>